<evidence type="ECO:0000313" key="3">
    <source>
        <dbReference type="EMBL" id="AWT53026.1"/>
    </source>
</evidence>
<dbReference type="Proteomes" id="UP000011200">
    <property type="component" value="Chromosome"/>
</dbReference>
<sequence length="172" mass="17997">MTTLQTLLTASTGNWTLAPARSMVRFRTRTMWGLIPVNGTFTEVSGSGTIADDGVTGRVVIPVASVRTGIGKRDKHLRSADFFDAATHPEITAEVSGAQPSGNGALLDLTLTVRGTSRPLRLSVGVEVLDDGSLRVSGGCTLDRRDFGVSGNMVGMVGTSTDVSADLVFTRG</sequence>
<gene>
    <name evidence="3" type="ORF">D806_020440</name>
</gene>
<accession>A0A2U9PMT7</accession>
<evidence type="ECO:0000256" key="1">
    <source>
        <dbReference type="ARBA" id="ARBA00008812"/>
    </source>
</evidence>
<name>A0A2U9PMT7_MYCSE</name>
<reference evidence="3 4" key="1">
    <citation type="journal article" date="2013" name="Genome Announc.">
        <title>Draft genome sequence of MKD8, a conjugal recipient Mycobacterium smegmatis strain.</title>
        <authorList>
            <person name="Gray T.A."/>
            <person name="Palumbo M.J."/>
            <person name="Derbyshire K.M."/>
        </authorList>
    </citation>
    <scope>NUCLEOTIDE SEQUENCE [LARGE SCALE GENOMIC DNA]</scope>
    <source>
        <strain evidence="3 4">MKD8</strain>
    </source>
</reference>
<dbReference type="PANTHER" id="PTHR34406:SF1">
    <property type="entry name" value="PROTEIN YCEI"/>
    <property type="match status" value="1"/>
</dbReference>
<dbReference type="InterPro" id="IPR007372">
    <property type="entry name" value="Lipid/polyisoprenoid-bd_YceI"/>
</dbReference>
<dbReference type="EMBL" id="CP027541">
    <property type="protein sequence ID" value="AWT53026.1"/>
    <property type="molecule type" value="Genomic_DNA"/>
</dbReference>
<comment type="similarity">
    <text evidence="1">Belongs to the UPF0312 family.</text>
</comment>
<dbReference type="AlphaFoldDB" id="A0A2U9PMT7"/>
<evidence type="ECO:0000313" key="4">
    <source>
        <dbReference type="Proteomes" id="UP000011200"/>
    </source>
</evidence>
<dbReference type="RefSeq" id="WP_003893434.1">
    <property type="nucleotide sequence ID" value="NZ_CP027541.1"/>
</dbReference>
<reference evidence="4" key="2">
    <citation type="submission" date="2018-03" db="EMBL/GenBank/DDBJ databases">
        <authorList>
            <person name="Derbyshire K."/>
            <person name="Gray T.A."/>
            <person name="Champion M."/>
        </authorList>
    </citation>
    <scope>NUCLEOTIDE SEQUENCE [LARGE SCALE GENOMIC DNA]</scope>
    <source>
        <strain evidence="4">MKD8</strain>
    </source>
</reference>
<dbReference type="SMART" id="SM00867">
    <property type="entry name" value="YceI"/>
    <property type="match status" value="1"/>
</dbReference>
<proteinExistence type="inferred from homology"/>
<dbReference type="InterPro" id="IPR036761">
    <property type="entry name" value="TTHA0802/YceI-like_sf"/>
</dbReference>
<evidence type="ECO:0000259" key="2">
    <source>
        <dbReference type="SMART" id="SM00867"/>
    </source>
</evidence>
<dbReference type="PANTHER" id="PTHR34406">
    <property type="entry name" value="PROTEIN YCEI"/>
    <property type="match status" value="1"/>
</dbReference>
<feature type="domain" description="Lipid/polyisoprenoid-binding YceI-like" evidence="2">
    <location>
        <begin position="14"/>
        <end position="170"/>
    </location>
</feature>
<dbReference type="Pfam" id="PF04264">
    <property type="entry name" value="YceI"/>
    <property type="match status" value="1"/>
</dbReference>
<dbReference type="Gene3D" id="2.40.128.110">
    <property type="entry name" value="Lipid/polyisoprenoid-binding, YceI-like"/>
    <property type="match status" value="1"/>
</dbReference>
<dbReference type="SUPFAM" id="SSF101874">
    <property type="entry name" value="YceI-like"/>
    <property type="match status" value="1"/>
</dbReference>
<protein>
    <submittedName>
        <fullName evidence="3">YceI like family protein</fullName>
    </submittedName>
</protein>
<organism evidence="3 4">
    <name type="scientific">Mycolicibacterium smegmatis (strain MKD8)</name>
    <name type="common">Mycobacterium smegmatis</name>
    <dbReference type="NCBI Taxonomy" id="1214915"/>
    <lineage>
        <taxon>Bacteria</taxon>
        <taxon>Bacillati</taxon>
        <taxon>Actinomycetota</taxon>
        <taxon>Actinomycetes</taxon>
        <taxon>Mycobacteriales</taxon>
        <taxon>Mycobacteriaceae</taxon>
        <taxon>Mycolicibacterium</taxon>
    </lineage>
</organism>